<comment type="caution">
    <text evidence="2">The sequence shown here is derived from an EMBL/GenBank/DDBJ whole genome shotgun (WGS) entry which is preliminary data.</text>
</comment>
<proteinExistence type="predicted"/>
<evidence type="ECO:0000256" key="1">
    <source>
        <dbReference type="SAM" id="Phobius"/>
    </source>
</evidence>
<evidence type="ECO:0000313" key="2">
    <source>
        <dbReference type="EMBL" id="OGH88551.1"/>
    </source>
</evidence>
<sequence length="168" mass="18650">MPNLKNNRGFTLIELLLYTVIAAGLLLAITAMIALLSKSRIKNQTIGTVEQQGEQIMQIINQEIRNSKMVVVPTNGNSGTTLQLQDIFGQPIIFDLASTTLRATKSNQTTAISSNRITVSELQFLNLSPDNLHNSIKIKFTLSYNNIAGRIEYNYSQTFYGTATLRQP</sequence>
<evidence type="ECO:0000313" key="3">
    <source>
        <dbReference type="Proteomes" id="UP000178490"/>
    </source>
</evidence>
<name>A0A1F6NXE2_9BACT</name>
<accession>A0A1F6NXE2</accession>
<gene>
    <name evidence="2" type="ORF">A2537_00240</name>
</gene>
<feature type="transmembrane region" description="Helical" evidence="1">
    <location>
        <begin position="15"/>
        <end position="36"/>
    </location>
</feature>
<organism evidence="2 3">
    <name type="scientific">Candidatus Magasanikbacteria bacterium RIFOXYD2_FULL_36_9</name>
    <dbReference type="NCBI Taxonomy" id="1798707"/>
    <lineage>
        <taxon>Bacteria</taxon>
        <taxon>Candidatus Magasanikiibacteriota</taxon>
    </lineage>
</organism>
<reference evidence="2 3" key="1">
    <citation type="journal article" date="2016" name="Nat. Commun.">
        <title>Thousands of microbial genomes shed light on interconnected biogeochemical processes in an aquifer system.</title>
        <authorList>
            <person name="Anantharaman K."/>
            <person name="Brown C.T."/>
            <person name="Hug L.A."/>
            <person name="Sharon I."/>
            <person name="Castelle C.J."/>
            <person name="Probst A.J."/>
            <person name="Thomas B.C."/>
            <person name="Singh A."/>
            <person name="Wilkins M.J."/>
            <person name="Karaoz U."/>
            <person name="Brodie E.L."/>
            <person name="Williams K.H."/>
            <person name="Hubbard S.S."/>
            <person name="Banfield J.F."/>
        </authorList>
    </citation>
    <scope>NUCLEOTIDE SEQUENCE [LARGE SCALE GENOMIC DNA]</scope>
</reference>
<dbReference type="AlphaFoldDB" id="A0A1F6NXE2"/>
<keyword evidence="1" id="KW-0812">Transmembrane</keyword>
<dbReference type="Proteomes" id="UP000178490">
    <property type="component" value="Unassembled WGS sequence"/>
</dbReference>
<keyword evidence="1" id="KW-0472">Membrane</keyword>
<dbReference type="EMBL" id="MFRC01000063">
    <property type="protein sequence ID" value="OGH88551.1"/>
    <property type="molecule type" value="Genomic_DNA"/>
</dbReference>
<keyword evidence="1" id="KW-1133">Transmembrane helix</keyword>
<protein>
    <recommendedName>
        <fullName evidence="4">Prepilin-type N-terminal cleavage/methylation domain-containing protein</fullName>
    </recommendedName>
</protein>
<evidence type="ECO:0008006" key="4">
    <source>
        <dbReference type="Google" id="ProtNLM"/>
    </source>
</evidence>